<sequence length="253" mass="26529">MVLQFNGVWFHSCTDRLNASLGMYCPVSSPVNPSRTPPTSSLVWPRMNQPSPVCLQPPVSSCPTASPGTDLSQRASWSAPRPASTERRWIPAQSPPAQRAWRRLPSRAPVRCPGSSGPPGPPPPPPPAPAPACPRETPASAAGSARTGRPSAAPTPPSGPRCARPPAAAARGPRWSSRGSQTHSCAGPRAPPPSVPRRRRARPCRASCRRGPPRTPCCAGPSGSRARRRSRRGACGSSIPACCGTRPRAASPR</sequence>
<organism evidence="2 3">
    <name type="scientific">Tolypocladium ophioglossoides (strain CBS 100239)</name>
    <name type="common">Snaketongue truffleclub</name>
    <name type="synonym">Elaphocordyceps ophioglossoides</name>
    <dbReference type="NCBI Taxonomy" id="1163406"/>
    <lineage>
        <taxon>Eukaryota</taxon>
        <taxon>Fungi</taxon>
        <taxon>Dikarya</taxon>
        <taxon>Ascomycota</taxon>
        <taxon>Pezizomycotina</taxon>
        <taxon>Sordariomycetes</taxon>
        <taxon>Hypocreomycetidae</taxon>
        <taxon>Hypocreales</taxon>
        <taxon>Ophiocordycipitaceae</taxon>
        <taxon>Tolypocladium</taxon>
    </lineage>
</organism>
<dbReference type="EMBL" id="LFRF01000028">
    <property type="protein sequence ID" value="KND88108.1"/>
    <property type="molecule type" value="Genomic_DNA"/>
</dbReference>
<gene>
    <name evidence="2" type="ORF">TOPH_07146</name>
</gene>
<feature type="compositionally biased region" description="Basic residues" evidence="1">
    <location>
        <begin position="196"/>
        <end position="212"/>
    </location>
</feature>
<protein>
    <submittedName>
        <fullName evidence="2">Uncharacterized protein</fullName>
    </submittedName>
</protein>
<evidence type="ECO:0000313" key="2">
    <source>
        <dbReference type="EMBL" id="KND88108.1"/>
    </source>
</evidence>
<dbReference type="AlphaFoldDB" id="A0A0L0N1W3"/>
<feature type="region of interest" description="Disordered" evidence="1">
    <location>
        <begin position="55"/>
        <end position="236"/>
    </location>
</feature>
<accession>A0A0L0N1W3</accession>
<feature type="compositionally biased region" description="Pro residues" evidence="1">
    <location>
        <begin position="116"/>
        <end position="132"/>
    </location>
</feature>
<feature type="compositionally biased region" description="Low complexity" evidence="1">
    <location>
        <begin position="160"/>
        <end position="180"/>
    </location>
</feature>
<name>A0A0L0N1W3_TOLOC</name>
<feature type="compositionally biased region" description="Polar residues" evidence="1">
    <location>
        <begin position="58"/>
        <end position="76"/>
    </location>
</feature>
<comment type="caution">
    <text evidence="2">The sequence shown here is derived from an EMBL/GenBank/DDBJ whole genome shotgun (WGS) entry which is preliminary data.</text>
</comment>
<reference evidence="2 3" key="1">
    <citation type="journal article" date="2015" name="BMC Genomics">
        <title>The genome of the truffle-parasite Tolypocladium ophioglossoides and the evolution of antifungal peptaibiotics.</title>
        <authorList>
            <person name="Quandt C.A."/>
            <person name="Bushley K.E."/>
            <person name="Spatafora J.W."/>
        </authorList>
    </citation>
    <scope>NUCLEOTIDE SEQUENCE [LARGE SCALE GENOMIC DNA]</scope>
    <source>
        <strain evidence="2 3">CBS 100239</strain>
    </source>
</reference>
<keyword evidence="3" id="KW-1185">Reference proteome</keyword>
<dbReference type="Proteomes" id="UP000036947">
    <property type="component" value="Unassembled WGS sequence"/>
</dbReference>
<proteinExistence type="predicted"/>
<evidence type="ECO:0000313" key="3">
    <source>
        <dbReference type="Proteomes" id="UP000036947"/>
    </source>
</evidence>
<evidence type="ECO:0000256" key="1">
    <source>
        <dbReference type="SAM" id="MobiDB-lite"/>
    </source>
</evidence>